<feature type="compositionally biased region" description="Basic and acidic residues" evidence="1">
    <location>
        <begin position="137"/>
        <end position="146"/>
    </location>
</feature>
<evidence type="ECO:0000313" key="4">
    <source>
        <dbReference type="Proteomes" id="UP000308197"/>
    </source>
</evidence>
<name>A0A5C3NU75_9APHY</name>
<evidence type="ECO:0000259" key="2">
    <source>
        <dbReference type="Pfam" id="PF24764"/>
    </source>
</evidence>
<reference evidence="3 4" key="1">
    <citation type="journal article" date="2019" name="Nat. Ecol. Evol.">
        <title>Megaphylogeny resolves global patterns of mushroom evolution.</title>
        <authorList>
            <person name="Varga T."/>
            <person name="Krizsan K."/>
            <person name="Foldi C."/>
            <person name="Dima B."/>
            <person name="Sanchez-Garcia M."/>
            <person name="Sanchez-Ramirez S."/>
            <person name="Szollosi G.J."/>
            <person name="Szarkandi J.G."/>
            <person name="Papp V."/>
            <person name="Albert L."/>
            <person name="Andreopoulos W."/>
            <person name="Angelini C."/>
            <person name="Antonin V."/>
            <person name="Barry K.W."/>
            <person name="Bougher N.L."/>
            <person name="Buchanan P."/>
            <person name="Buyck B."/>
            <person name="Bense V."/>
            <person name="Catcheside P."/>
            <person name="Chovatia M."/>
            <person name="Cooper J."/>
            <person name="Damon W."/>
            <person name="Desjardin D."/>
            <person name="Finy P."/>
            <person name="Geml J."/>
            <person name="Haridas S."/>
            <person name="Hughes K."/>
            <person name="Justo A."/>
            <person name="Karasinski D."/>
            <person name="Kautmanova I."/>
            <person name="Kiss B."/>
            <person name="Kocsube S."/>
            <person name="Kotiranta H."/>
            <person name="LaButti K.M."/>
            <person name="Lechner B.E."/>
            <person name="Liimatainen K."/>
            <person name="Lipzen A."/>
            <person name="Lukacs Z."/>
            <person name="Mihaltcheva S."/>
            <person name="Morgado L.N."/>
            <person name="Niskanen T."/>
            <person name="Noordeloos M.E."/>
            <person name="Ohm R.A."/>
            <person name="Ortiz-Santana B."/>
            <person name="Ovrebo C."/>
            <person name="Racz N."/>
            <person name="Riley R."/>
            <person name="Savchenko A."/>
            <person name="Shiryaev A."/>
            <person name="Soop K."/>
            <person name="Spirin V."/>
            <person name="Szebenyi C."/>
            <person name="Tomsovsky M."/>
            <person name="Tulloss R.E."/>
            <person name="Uehling J."/>
            <person name="Grigoriev I.V."/>
            <person name="Vagvolgyi C."/>
            <person name="Papp T."/>
            <person name="Martin F.M."/>
            <person name="Miettinen O."/>
            <person name="Hibbett D.S."/>
            <person name="Nagy L.G."/>
        </authorList>
    </citation>
    <scope>NUCLEOTIDE SEQUENCE [LARGE SCALE GENOMIC DNA]</scope>
    <source>
        <strain evidence="3 4">HHB13444</strain>
    </source>
</reference>
<dbReference type="EMBL" id="ML211691">
    <property type="protein sequence ID" value="TFK80884.1"/>
    <property type="molecule type" value="Genomic_DNA"/>
</dbReference>
<dbReference type="Proteomes" id="UP000308197">
    <property type="component" value="Unassembled WGS sequence"/>
</dbReference>
<dbReference type="PANTHER" id="PTHR46791">
    <property type="entry name" value="EXPRESSED PROTEIN"/>
    <property type="match status" value="1"/>
</dbReference>
<gene>
    <name evidence="3" type="ORF">K466DRAFT_503119</name>
</gene>
<feature type="region of interest" description="Disordered" evidence="1">
    <location>
        <begin position="113"/>
        <end position="185"/>
    </location>
</feature>
<feature type="domain" description="Integrase core" evidence="2">
    <location>
        <begin position="8"/>
        <end position="92"/>
    </location>
</feature>
<evidence type="ECO:0000256" key="1">
    <source>
        <dbReference type="SAM" id="MobiDB-lite"/>
    </source>
</evidence>
<evidence type="ECO:0000313" key="3">
    <source>
        <dbReference type="EMBL" id="TFK80884.1"/>
    </source>
</evidence>
<proteinExistence type="predicted"/>
<keyword evidence="4" id="KW-1185">Reference proteome</keyword>
<feature type="compositionally biased region" description="Low complexity" evidence="1">
    <location>
        <begin position="149"/>
        <end position="169"/>
    </location>
</feature>
<sequence>MHCLTVCCSSTRNVRIERMWLEVGTQFAIYWRAFFTRLERRHRLDPENSRHLWLLHLLFLDEINKSCASFQKEWNRHPISGAAHNQTPADMRFLSDLTQGVLPGNDLNDVDPDLLTAHYGTEGPPRLRRSGQTGAGHYDEDPKEETVPSSSSESDQSAASESDSQLAQDQARHVRHPPIPVPDSNCPFSDEELEIFLESLLEVRSQGFIPAGYGVGDNEWEDEDYGDIETLRRGRGGREDPVTLPFSIWWPRAVEWVQGLELMSQMLIDTENDDT</sequence>
<dbReference type="InParanoid" id="A0A5C3NU75"/>
<dbReference type="Pfam" id="PF24764">
    <property type="entry name" value="rva_4"/>
    <property type="match status" value="1"/>
</dbReference>
<protein>
    <recommendedName>
        <fullName evidence="2">Integrase core domain-containing protein</fullName>
    </recommendedName>
</protein>
<accession>A0A5C3NU75</accession>
<dbReference type="STRING" id="1314778.A0A5C3NU75"/>
<dbReference type="AlphaFoldDB" id="A0A5C3NU75"/>
<dbReference type="InterPro" id="IPR058913">
    <property type="entry name" value="Integrase_dom_put"/>
</dbReference>
<organism evidence="3 4">
    <name type="scientific">Polyporus arcularius HHB13444</name>
    <dbReference type="NCBI Taxonomy" id="1314778"/>
    <lineage>
        <taxon>Eukaryota</taxon>
        <taxon>Fungi</taxon>
        <taxon>Dikarya</taxon>
        <taxon>Basidiomycota</taxon>
        <taxon>Agaricomycotina</taxon>
        <taxon>Agaricomycetes</taxon>
        <taxon>Polyporales</taxon>
        <taxon>Polyporaceae</taxon>
        <taxon>Polyporus</taxon>
    </lineage>
</organism>